<accession>A0A968GAT6</accession>
<dbReference type="Pfam" id="PF14267">
    <property type="entry name" value="DUF4357"/>
    <property type="match status" value="1"/>
</dbReference>
<comment type="caution">
    <text evidence="2">The sequence shown here is derived from an EMBL/GenBank/DDBJ whole genome shotgun (WGS) entry which is preliminary data.</text>
</comment>
<evidence type="ECO:0000259" key="1">
    <source>
        <dbReference type="Pfam" id="PF14267"/>
    </source>
</evidence>
<evidence type="ECO:0000313" key="3">
    <source>
        <dbReference type="Proteomes" id="UP000711995"/>
    </source>
</evidence>
<feature type="domain" description="DUF4357" evidence="1">
    <location>
        <begin position="248"/>
        <end position="290"/>
    </location>
</feature>
<dbReference type="AlphaFoldDB" id="A0A968GAT6"/>
<keyword evidence="3" id="KW-1185">Reference proteome</keyword>
<evidence type="ECO:0000313" key="2">
    <source>
        <dbReference type="EMBL" id="NIZ39986.1"/>
    </source>
</evidence>
<protein>
    <submittedName>
        <fullName evidence="2">GIY-YIG nuclease family protein</fullName>
    </submittedName>
</protein>
<gene>
    <name evidence="2" type="ORF">HCT14_00425</name>
</gene>
<organism evidence="2 3">
    <name type="scientific">Entomospira entomophila</name>
    <dbReference type="NCBI Taxonomy" id="2719988"/>
    <lineage>
        <taxon>Bacteria</taxon>
        <taxon>Pseudomonadati</taxon>
        <taxon>Spirochaetota</taxon>
        <taxon>Spirochaetia</taxon>
        <taxon>Spirochaetales</taxon>
        <taxon>Spirochaetaceae</taxon>
        <taxon>Entomospira</taxon>
    </lineage>
</organism>
<dbReference type="InterPro" id="IPR025579">
    <property type="entry name" value="DUF4357"/>
</dbReference>
<sequence length="316" mass="35870">MGKTIKLFLVNDEPDGVAIAELSNWSGQLVRIPRQRLLELSHRTELQSTGIYFLFGVDENDQMMVYIGESDSVYRRLLQHYSDATKEFWQEAVAVVASKNTLNKADVRYLEELFYRRAKEANRYKVFNDKTPTSGTLSEADIDTLEKFAENVVLILGALSHKLFEPINIRKVVINPADQTMSEASPLPVSTAENNENLIYELRAKEKRGMAYGYPTNDGFLVLKGSYVDLTGEHSPYITHKVRQWRNELNGDMILKEDKLFPSPSAAAAFVYNSGSNGWTIWQTPDGRTLHDVVRANNQRIEAELDKQEKSTSSQP</sequence>
<name>A0A968GAT6_9SPIO</name>
<reference evidence="2 3" key="1">
    <citation type="submission" date="2020-03" db="EMBL/GenBank/DDBJ databases">
        <title>Spirochaetal bacteria isolated from arthropods constitute a novel genus Entomospira genus novum within the order Spirochaetales.</title>
        <authorList>
            <person name="Grana-Miraglia L."/>
            <person name="Sikutova S."/>
            <person name="Fingerle V."/>
            <person name="Sing A."/>
            <person name="Castillo-Ramirez S."/>
            <person name="Margos G."/>
            <person name="Rudolf I."/>
        </authorList>
    </citation>
    <scope>NUCLEOTIDE SEQUENCE [LARGE SCALE GENOMIC DNA]</scope>
    <source>
        <strain evidence="2 3">BR193</strain>
    </source>
</reference>
<dbReference type="RefSeq" id="WP_167699595.1">
    <property type="nucleotide sequence ID" value="NZ_CP118174.1"/>
</dbReference>
<proteinExistence type="predicted"/>
<dbReference type="Proteomes" id="UP000711995">
    <property type="component" value="Unassembled WGS sequence"/>
</dbReference>
<dbReference type="CDD" id="cd10447">
    <property type="entry name" value="GIY-YIG_unchar_2"/>
    <property type="match status" value="1"/>
</dbReference>
<dbReference type="EMBL" id="JAATLJ010000001">
    <property type="protein sequence ID" value="NIZ39986.1"/>
    <property type="molecule type" value="Genomic_DNA"/>
</dbReference>